<evidence type="ECO:0000313" key="3">
    <source>
        <dbReference type="Proteomes" id="UP000199502"/>
    </source>
</evidence>
<accession>A0A1G5JP61</accession>
<dbReference type="PROSITE" id="PS51257">
    <property type="entry name" value="PROKAR_LIPOPROTEIN"/>
    <property type="match status" value="1"/>
</dbReference>
<sequence>MKYVIMICVLAFTVSACASTSPARSSCFVNGKPVCKFTPIHELWAEG</sequence>
<gene>
    <name evidence="2" type="ORF">SAMN05660710_03349</name>
</gene>
<keyword evidence="1" id="KW-0732">Signal</keyword>
<protein>
    <recommendedName>
        <fullName evidence="4">Type IV secretion system protein VirB7</fullName>
    </recommendedName>
</protein>
<organism evidence="2 3">
    <name type="scientific">Paracoccus tibetensis</name>
    <dbReference type="NCBI Taxonomy" id="336292"/>
    <lineage>
        <taxon>Bacteria</taxon>
        <taxon>Pseudomonadati</taxon>
        <taxon>Pseudomonadota</taxon>
        <taxon>Alphaproteobacteria</taxon>
        <taxon>Rhodobacterales</taxon>
        <taxon>Paracoccaceae</taxon>
        <taxon>Paracoccus</taxon>
    </lineage>
</organism>
<dbReference type="EMBL" id="FMVT01000014">
    <property type="protein sequence ID" value="SCY90117.1"/>
    <property type="molecule type" value="Genomic_DNA"/>
</dbReference>
<dbReference type="AlphaFoldDB" id="A0A1G5JP61"/>
<feature type="signal peptide" evidence="1">
    <location>
        <begin position="1"/>
        <end position="18"/>
    </location>
</feature>
<proteinExistence type="predicted"/>
<keyword evidence="3" id="KW-1185">Reference proteome</keyword>
<evidence type="ECO:0000256" key="1">
    <source>
        <dbReference type="SAM" id="SignalP"/>
    </source>
</evidence>
<reference evidence="2 3" key="1">
    <citation type="submission" date="2016-10" db="EMBL/GenBank/DDBJ databases">
        <authorList>
            <person name="de Groot N.N."/>
        </authorList>
    </citation>
    <scope>NUCLEOTIDE SEQUENCE [LARGE SCALE GENOMIC DNA]</scope>
    <source>
        <strain evidence="2 3">CGMCC 1.8925</strain>
    </source>
</reference>
<name>A0A1G5JP61_9RHOB</name>
<dbReference type="RefSeq" id="WP_175453404.1">
    <property type="nucleotide sequence ID" value="NZ_FMVT01000014.1"/>
</dbReference>
<evidence type="ECO:0008006" key="4">
    <source>
        <dbReference type="Google" id="ProtNLM"/>
    </source>
</evidence>
<feature type="chain" id="PRO_5011556949" description="Type IV secretion system protein VirB7" evidence="1">
    <location>
        <begin position="19"/>
        <end position="47"/>
    </location>
</feature>
<evidence type="ECO:0000313" key="2">
    <source>
        <dbReference type="EMBL" id="SCY90117.1"/>
    </source>
</evidence>
<dbReference type="Proteomes" id="UP000199502">
    <property type="component" value="Unassembled WGS sequence"/>
</dbReference>